<evidence type="ECO:0000256" key="2">
    <source>
        <dbReference type="ARBA" id="ARBA00022603"/>
    </source>
</evidence>
<dbReference type="PANTHER" id="PTHR35863:SF1">
    <property type="entry name" value="COBALT-PRECORRIN-5B C(1)-METHYLTRANSFERASE"/>
    <property type="match status" value="1"/>
</dbReference>
<dbReference type="Proteomes" id="UP000281975">
    <property type="component" value="Unassembled WGS sequence"/>
</dbReference>
<dbReference type="Pfam" id="PF01888">
    <property type="entry name" value="CbiD"/>
    <property type="match status" value="1"/>
</dbReference>
<comment type="catalytic activity">
    <reaction evidence="5">
        <text>Co-precorrin-5B + S-adenosyl-L-methionine = Co-precorrin-6A + S-adenosyl-L-homocysteine</text>
        <dbReference type="Rhea" id="RHEA:26285"/>
        <dbReference type="ChEBI" id="CHEBI:57856"/>
        <dbReference type="ChEBI" id="CHEBI:59789"/>
        <dbReference type="ChEBI" id="CHEBI:60063"/>
        <dbReference type="ChEBI" id="CHEBI:60064"/>
        <dbReference type="EC" id="2.1.1.195"/>
    </reaction>
</comment>
<keyword evidence="2 5" id="KW-0489">Methyltransferase</keyword>
<dbReference type="InterPro" id="IPR002748">
    <property type="entry name" value="CbiD"/>
</dbReference>
<organism evidence="6 7">
    <name type="scientific">Kushneria sinocarnis</name>
    <dbReference type="NCBI Taxonomy" id="595502"/>
    <lineage>
        <taxon>Bacteria</taxon>
        <taxon>Pseudomonadati</taxon>
        <taxon>Pseudomonadota</taxon>
        <taxon>Gammaproteobacteria</taxon>
        <taxon>Oceanospirillales</taxon>
        <taxon>Halomonadaceae</taxon>
        <taxon>Kushneria</taxon>
    </lineage>
</organism>
<comment type="pathway">
    <text evidence="5">Cofactor biosynthesis; adenosylcobalamin biosynthesis; cob(II)yrinate a,c-diamide from sirohydrochlorin (anaerobic route): step 6/10.</text>
</comment>
<reference evidence="6 7" key="1">
    <citation type="submission" date="2018-10" db="EMBL/GenBank/DDBJ databases">
        <title>Genomic Encyclopedia of Type Strains, Phase IV (KMG-IV): sequencing the most valuable type-strain genomes for metagenomic binning, comparative biology and taxonomic classification.</title>
        <authorList>
            <person name="Goeker M."/>
        </authorList>
    </citation>
    <scope>NUCLEOTIDE SEQUENCE [LARGE SCALE GENOMIC DNA]</scope>
    <source>
        <strain evidence="6 7">DSM 23229</strain>
    </source>
</reference>
<sequence>MLHDMNDTPPLRRGWTTGCCAAAAARAAYGALLTGEFTDPVTVRLPRGQTPSFALAVHALYEQAGEPMAMAGVIKDAGDDPDATHGVLVRASVRALAGGSGLVFRAGPGVGTVTRPGLPVPVGEPAINPVPRRMILEALQEVASRTDGHHQLDLEVTLAIDDGERIAAETLNPRLGILGGLSVLGTTGVVIPFSCSAWIHSIHRGIDVARARGLSHVAGSTGSTSEAAVQQLYALEESALIEMGDFVGGMLKYLRAHPVPRVTIAGGIAKMAKLGQGMLDVHSRRGGVDLAALAELARTRGGSDALVAAIAEANSGLDAFEQAAAGGIALGDAIAEAALASAARVVRQSGMALEVCVFDRQGHCVGRSGWQTC</sequence>
<dbReference type="SUPFAM" id="SSF111342">
    <property type="entry name" value="CbiD-like"/>
    <property type="match status" value="1"/>
</dbReference>
<dbReference type="HAMAP" id="MF_00787">
    <property type="entry name" value="CbiD"/>
    <property type="match status" value="1"/>
</dbReference>
<dbReference type="EMBL" id="RBIN01000001">
    <property type="protein sequence ID" value="RKR07551.1"/>
    <property type="molecule type" value="Genomic_DNA"/>
</dbReference>
<name>A0A420X130_9GAMM</name>
<dbReference type="NCBIfam" id="NF000849">
    <property type="entry name" value="PRK00075.1-1"/>
    <property type="match status" value="1"/>
</dbReference>
<accession>A0A420X130</accession>
<comment type="caution">
    <text evidence="6">The sequence shown here is derived from an EMBL/GenBank/DDBJ whole genome shotgun (WGS) entry which is preliminary data.</text>
</comment>
<proteinExistence type="inferred from homology"/>
<keyword evidence="1 5" id="KW-0169">Cobalamin biosynthesis</keyword>
<dbReference type="PANTHER" id="PTHR35863">
    <property type="entry name" value="COBALT-PRECORRIN-5B C(1)-METHYLTRANSFERASE"/>
    <property type="match status" value="1"/>
</dbReference>
<evidence type="ECO:0000256" key="1">
    <source>
        <dbReference type="ARBA" id="ARBA00022573"/>
    </source>
</evidence>
<gene>
    <name evidence="5" type="primary">cbiD</name>
    <name evidence="6" type="ORF">C7446_0364</name>
</gene>
<dbReference type="OrthoDB" id="6439987at2"/>
<dbReference type="GO" id="GO:0032259">
    <property type="term" value="P:methylation"/>
    <property type="evidence" value="ECO:0007669"/>
    <property type="project" value="UniProtKB-KW"/>
</dbReference>
<evidence type="ECO:0000313" key="7">
    <source>
        <dbReference type="Proteomes" id="UP000281975"/>
    </source>
</evidence>
<evidence type="ECO:0000256" key="4">
    <source>
        <dbReference type="ARBA" id="ARBA00022691"/>
    </source>
</evidence>
<comment type="function">
    <text evidence="5">Catalyzes the methylation of C-1 in cobalt-precorrin-5B to form cobalt-precorrin-6A.</text>
</comment>
<evidence type="ECO:0000256" key="3">
    <source>
        <dbReference type="ARBA" id="ARBA00022679"/>
    </source>
</evidence>
<evidence type="ECO:0000256" key="5">
    <source>
        <dbReference type="HAMAP-Rule" id="MF_00787"/>
    </source>
</evidence>
<keyword evidence="4 5" id="KW-0949">S-adenosyl-L-methionine</keyword>
<dbReference type="AlphaFoldDB" id="A0A420X130"/>
<dbReference type="NCBIfam" id="TIGR00312">
    <property type="entry name" value="cbiD"/>
    <property type="match status" value="1"/>
</dbReference>
<dbReference type="GO" id="GO:0043780">
    <property type="term" value="F:cobalt-precorrin-5B C1-methyltransferase activity"/>
    <property type="evidence" value="ECO:0007669"/>
    <property type="project" value="RHEA"/>
</dbReference>
<protein>
    <recommendedName>
        <fullName evidence="5">Cobalt-precorrin-5B C(1)-methyltransferase</fullName>
        <ecNumber evidence="5">2.1.1.195</ecNumber>
    </recommendedName>
    <alternativeName>
        <fullName evidence="5">Cobalt-precorrin-6A synthase</fullName>
    </alternativeName>
</protein>
<dbReference type="PIRSF" id="PIRSF026782">
    <property type="entry name" value="CbiD"/>
    <property type="match status" value="1"/>
</dbReference>
<dbReference type="GO" id="GO:0019251">
    <property type="term" value="P:anaerobic cobalamin biosynthetic process"/>
    <property type="evidence" value="ECO:0007669"/>
    <property type="project" value="UniProtKB-UniRule"/>
</dbReference>
<dbReference type="UniPathway" id="UPA00148">
    <property type="reaction ID" value="UER00227"/>
</dbReference>
<keyword evidence="3 5" id="KW-0808">Transferase</keyword>
<comment type="similarity">
    <text evidence="5">Belongs to the CbiD family.</text>
</comment>
<dbReference type="InterPro" id="IPR036074">
    <property type="entry name" value="CbiD_sf"/>
</dbReference>
<evidence type="ECO:0000313" key="6">
    <source>
        <dbReference type="EMBL" id="RKR07551.1"/>
    </source>
</evidence>
<keyword evidence="7" id="KW-1185">Reference proteome</keyword>
<dbReference type="EC" id="2.1.1.195" evidence="5"/>
<dbReference type="Gene3D" id="3.30.2110.10">
    <property type="entry name" value="CbiD-like"/>
    <property type="match status" value="1"/>
</dbReference>